<sequence>MPGYVVKRLEAALGTPLHPAAEGQEARVFFTDGRVIKIYGPHERHLPRLEARNLARAGLGAWVEAVWSDHRLEGYAALVLRRFPGRPFTPERFGPRALAQLAGFLLRLHRLPEPGRTRLEPIQARWRRFRESLAGVPAAARALEALEPRLPRLAGVPRVFAHNDLWAGNVLVARDGAVLVVDWSRAGAEDPARDLAILTTGSLGLLPHERCLEALRKIVRCYPDPGGVWERLRIWIPLTLLHDLHWFREKEPAGFEAALADKLPRIERALHAFPATPW</sequence>
<dbReference type="EMBL" id="CP002361">
    <property type="protein sequence ID" value="ADR36175.1"/>
    <property type="molecule type" value="Genomic_DNA"/>
</dbReference>
<dbReference type="InterPro" id="IPR052077">
    <property type="entry name" value="CcrZ_PhaseVar_Mediator"/>
</dbReference>
<reference evidence="3" key="1">
    <citation type="submission" date="2010-11" db="EMBL/GenBank/DDBJ databases">
        <title>The complete sequence of chromosome of Oceanithermus profundus DSM 14977.</title>
        <authorList>
            <consortium name="US DOE Joint Genome Institute (JGI-PGF)"/>
            <person name="Lucas S."/>
            <person name="Copeland A."/>
            <person name="Lapidus A."/>
            <person name="Bruce D."/>
            <person name="Goodwin L."/>
            <person name="Pitluck S."/>
            <person name="Kyrpides N."/>
            <person name="Mavromatis K."/>
            <person name="Pagani I."/>
            <person name="Ivanova N."/>
            <person name="Zhang X."/>
            <person name="Brettin T."/>
            <person name="Detter J.C."/>
            <person name="Tapia R."/>
            <person name="Han C."/>
            <person name="Land M."/>
            <person name="Hauser L."/>
            <person name="Markowitz V."/>
            <person name="Cheng J.-F."/>
            <person name="Hugenholtz P."/>
            <person name="Woyke T."/>
            <person name="Wu D."/>
            <person name="Tindall B."/>
            <person name="Faehnrich R."/>
            <person name="Brambilla E."/>
            <person name="Klenk H.-P."/>
            <person name="Eisen J.A."/>
        </authorList>
    </citation>
    <scope>NUCLEOTIDE SEQUENCE [LARGE SCALE GENOMIC DNA]</scope>
    <source>
        <strain evidence="3">DSM 14977 / NBRC 100410 / VKM B-2274 / 506</strain>
    </source>
</reference>
<keyword evidence="3" id="KW-1185">Reference proteome</keyword>
<dbReference type="STRING" id="670487.Ocepr_0718"/>
<gene>
    <name evidence="2" type="ordered locus">Ocepr_0718</name>
</gene>
<dbReference type="InterPro" id="IPR011009">
    <property type="entry name" value="Kinase-like_dom_sf"/>
</dbReference>
<dbReference type="PANTHER" id="PTHR40086">
    <property type="entry name" value="PHOSPHOTRANSFERASE YTMP-RELATED"/>
    <property type="match status" value="1"/>
</dbReference>
<reference evidence="2 3" key="2">
    <citation type="journal article" date="2011" name="Stand. Genomic Sci.">
        <title>Complete genome sequence of Oceanithermus profundus type strain (506).</title>
        <authorList>
            <person name="Pati A."/>
            <person name="Zhang X."/>
            <person name="Lapidus A."/>
            <person name="Nolan M."/>
            <person name="Lucas S."/>
            <person name="Del Rio T.G."/>
            <person name="Tice H."/>
            <person name="Cheng J.F."/>
            <person name="Tapia R."/>
            <person name="Han C."/>
            <person name="Goodwin L."/>
            <person name="Pitluck S."/>
            <person name="Liolios K."/>
            <person name="Pagani I."/>
            <person name="Ivanova N."/>
            <person name="Mavromatis K."/>
            <person name="Chen A."/>
            <person name="Palaniappan K."/>
            <person name="Hauser L."/>
            <person name="Jeffries C.D."/>
            <person name="Brambilla E.M."/>
            <person name="Rohl A."/>
            <person name="Mwirichia R."/>
            <person name="Rohde M."/>
            <person name="Tindall B.J."/>
            <person name="Sikorski J."/>
            <person name="Wirth R."/>
            <person name="Goker M."/>
            <person name="Woyke T."/>
            <person name="Detter J.C."/>
            <person name="Bristow J."/>
            <person name="Eisen J.A."/>
            <person name="Markowitz V."/>
            <person name="Hugenholtz P."/>
            <person name="Kyrpides N.C."/>
            <person name="Klenk H.P."/>
            <person name="Land M."/>
        </authorList>
    </citation>
    <scope>NUCLEOTIDE SEQUENCE [LARGE SCALE GENOMIC DNA]</scope>
    <source>
        <strain evidence="3">DSM 14977 / NBRC 100410 / VKM B-2274 / 506</strain>
    </source>
</reference>
<dbReference type="GO" id="GO:0016740">
    <property type="term" value="F:transferase activity"/>
    <property type="evidence" value="ECO:0007669"/>
    <property type="project" value="UniProtKB-KW"/>
</dbReference>
<dbReference type="Pfam" id="PF01636">
    <property type="entry name" value="APH"/>
    <property type="match status" value="1"/>
</dbReference>
<feature type="domain" description="Aminoglycoside phosphotransferase" evidence="1">
    <location>
        <begin position="19"/>
        <end position="199"/>
    </location>
</feature>
<name>E4U490_OCEP5</name>
<dbReference type="KEGG" id="opr:Ocepr_0718"/>
<keyword evidence="2" id="KW-0808">Transferase</keyword>
<evidence type="ECO:0000259" key="1">
    <source>
        <dbReference type="Pfam" id="PF01636"/>
    </source>
</evidence>
<dbReference type="PANTHER" id="PTHR40086:SF1">
    <property type="entry name" value="CELL CYCLE REGULATOR CCRZ"/>
    <property type="match status" value="1"/>
</dbReference>
<proteinExistence type="predicted"/>
<evidence type="ECO:0000313" key="3">
    <source>
        <dbReference type="Proteomes" id="UP000008722"/>
    </source>
</evidence>
<dbReference type="AlphaFoldDB" id="E4U490"/>
<dbReference type="Proteomes" id="UP000008722">
    <property type="component" value="Chromosome"/>
</dbReference>
<protein>
    <submittedName>
        <fullName evidence="2">Aminoglycoside phosphotransferase</fullName>
    </submittedName>
</protein>
<dbReference type="eggNOG" id="COG0510">
    <property type="taxonomic scope" value="Bacteria"/>
</dbReference>
<organism evidence="2 3">
    <name type="scientific">Oceanithermus profundus (strain DSM 14977 / NBRC 100410 / VKM B-2274 / 506)</name>
    <dbReference type="NCBI Taxonomy" id="670487"/>
    <lineage>
        <taxon>Bacteria</taxon>
        <taxon>Thermotogati</taxon>
        <taxon>Deinococcota</taxon>
        <taxon>Deinococci</taxon>
        <taxon>Thermales</taxon>
        <taxon>Thermaceae</taxon>
        <taxon>Oceanithermus</taxon>
    </lineage>
</organism>
<evidence type="ECO:0000313" key="2">
    <source>
        <dbReference type="EMBL" id="ADR36175.1"/>
    </source>
</evidence>
<dbReference type="HOGENOM" id="CLU_1000118_0_0_0"/>
<dbReference type="Gene3D" id="3.90.1200.10">
    <property type="match status" value="1"/>
</dbReference>
<dbReference type="InterPro" id="IPR002575">
    <property type="entry name" value="Aminoglycoside_PTrfase"/>
</dbReference>
<accession>E4U490</accession>
<dbReference type="SUPFAM" id="SSF56112">
    <property type="entry name" value="Protein kinase-like (PK-like)"/>
    <property type="match status" value="1"/>
</dbReference>